<feature type="domain" description="Spore germination protein N-terminal" evidence="10">
    <location>
        <begin position="24"/>
        <end position="220"/>
    </location>
</feature>
<reference evidence="11" key="1">
    <citation type="submission" date="2022-11" db="EMBL/GenBank/DDBJ databases">
        <title>WGS of Natronobacillus azotifigens 24KS-1, an anaerobic diazotrophic haloalkaliphile from soda-rich habitats.</title>
        <authorList>
            <person name="Sorokin D.Y."/>
            <person name="Merkel A.Y."/>
        </authorList>
    </citation>
    <scope>NUCLEOTIDE SEQUENCE</scope>
    <source>
        <strain evidence="11">24KS-1</strain>
    </source>
</reference>
<evidence type="ECO:0000313" key="12">
    <source>
        <dbReference type="Proteomes" id="UP001084197"/>
    </source>
</evidence>
<keyword evidence="3" id="KW-0309">Germination</keyword>
<dbReference type="Pfam" id="PF25198">
    <property type="entry name" value="Spore_GerAC_N"/>
    <property type="match status" value="1"/>
</dbReference>
<keyword evidence="6" id="KW-0564">Palmitate</keyword>
<dbReference type="InterPro" id="IPR008844">
    <property type="entry name" value="Spore_GerAC-like"/>
</dbReference>
<accession>A0A9J6RAN5</accession>
<dbReference type="PANTHER" id="PTHR35789">
    <property type="entry name" value="SPORE GERMINATION PROTEIN B3"/>
    <property type="match status" value="1"/>
</dbReference>
<evidence type="ECO:0000313" key="11">
    <source>
        <dbReference type="EMBL" id="MCZ0702720.1"/>
    </source>
</evidence>
<evidence type="ECO:0000256" key="2">
    <source>
        <dbReference type="ARBA" id="ARBA00007886"/>
    </source>
</evidence>
<feature type="signal peptide" evidence="8">
    <location>
        <begin position="1"/>
        <end position="18"/>
    </location>
</feature>
<dbReference type="PROSITE" id="PS51257">
    <property type="entry name" value="PROKAR_LIPOPROTEIN"/>
    <property type="match status" value="1"/>
</dbReference>
<feature type="chain" id="PRO_5039930321" evidence="8">
    <location>
        <begin position="19"/>
        <end position="399"/>
    </location>
</feature>
<sequence>MTLRFLACCILVSSLAFFLTGCWDQVEVEKRATIVGLSIDKATEEEMKLDDVTHPDFQFNENDQRFKLTAQLSVPGQVALGPAQGNTSAEDNVWIVEGYGITIGDAVQSMQQKIAHDIFFGHLQVIIVSKEIAQEGLKPINDFFHRRSEIRRTVWLAVAEGDAANTMSVAPKLEQIPAIYLSSTLDSAVEMGKFPETHIGDFWVACASLGQSAILPYLEVHGDNIRISGMAFFDQEVMVDIVPPYQVVLYNAIKGSYPPGASLMIPIENGAVIIKSRTREAKKDIVLVDGKPKITIKISVDTEVREKSNEKIDLGSAATIQEIKENAIKNATLHAEELIRLTQKNGTDIFSFGEHIRARLPRYWDEHVKTEDRWHEIYKDLETEVVYDITVDRIGIKAN</sequence>
<keyword evidence="12" id="KW-1185">Reference proteome</keyword>
<dbReference type="InterPro" id="IPR038501">
    <property type="entry name" value="Spore_GerAC_C_sf"/>
</dbReference>
<evidence type="ECO:0000256" key="6">
    <source>
        <dbReference type="ARBA" id="ARBA00023139"/>
    </source>
</evidence>
<dbReference type="EMBL" id="JAPRAT010000008">
    <property type="protein sequence ID" value="MCZ0702720.1"/>
    <property type="molecule type" value="Genomic_DNA"/>
</dbReference>
<evidence type="ECO:0000256" key="5">
    <source>
        <dbReference type="ARBA" id="ARBA00023136"/>
    </source>
</evidence>
<keyword evidence="7" id="KW-0449">Lipoprotein</keyword>
<evidence type="ECO:0000256" key="4">
    <source>
        <dbReference type="ARBA" id="ARBA00022729"/>
    </source>
</evidence>
<dbReference type="RefSeq" id="WP_268779489.1">
    <property type="nucleotide sequence ID" value="NZ_JAPRAT010000008.1"/>
</dbReference>
<comment type="caution">
    <text evidence="11">The sequence shown here is derived from an EMBL/GenBank/DDBJ whole genome shotgun (WGS) entry which is preliminary data.</text>
</comment>
<dbReference type="Proteomes" id="UP001084197">
    <property type="component" value="Unassembled WGS sequence"/>
</dbReference>
<dbReference type="NCBIfam" id="TIGR02887">
    <property type="entry name" value="spore_ger_x_C"/>
    <property type="match status" value="1"/>
</dbReference>
<comment type="subcellular location">
    <subcellularLocation>
        <location evidence="1">Membrane</location>
        <topology evidence="1">Lipid-anchor</topology>
    </subcellularLocation>
</comment>
<dbReference type="Pfam" id="PF05504">
    <property type="entry name" value="Spore_GerAC"/>
    <property type="match status" value="1"/>
</dbReference>
<proteinExistence type="inferred from homology"/>
<dbReference type="InterPro" id="IPR046953">
    <property type="entry name" value="Spore_GerAC-like_C"/>
</dbReference>
<name>A0A9J6RAN5_9BACI</name>
<dbReference type="Gene3D" id="3.30.300.210">
    <property type="entry name" value="Nutrient germinant receptor protein C, domain 3"/>
    <property type="match status" value="1"/>
</dbReference>
<keyword evidence="4 8" id="KW-0732">Signal</keyword>
<dbReference type="PANTHER" id="PTHR35789:SF1">
    <property type="entry name" value="SPORE GERMINATION PROTEIN B3"/>
    <property type="match status" value="1"/>
</dbReference>
<dbReference type="GO" id="GO:0016020">
    <property type="term" value="C:membrane"/>
    <property type="evidence" value="ECO:0007669"/>
    <property type="project" value="UniProtKB-SubCell"/>
</dbReference>
<comment type="similarity">
    <text evidence="2">Belongs to the GerABKC lipoprotein family.</text>
</comment>
<protein>
    <submittedName>
        <fullName evidence="11">Ger(X)C family spore germination protein</fullName>
    </submittedName>
</protein>
<dbReference type="InterPro" id="IPR057336">
    <property type="entry name" value="GerAC_N"/>
</dbReference>
<keyword evidence="5" id="KW-0472">Membrane</keyword>
<evidence type="ECO:0000256" key="1">
    <source>
        <dbReference type="ARBA" id="ARBA00004635"/>
    </source>
</evidence>
<evidence type="ECO:0000256" key="7">
    <source>
        <dbReference type="ARBA" id="ARBA00023288"/>
    </source>
</evidence>
<dbReference type="GO" id="GO:0009847">
    <property type="term" value="P:spore germination"/>
    <property type="evidence" value="ECO:0007669"/>
    <property type="project" value="InterPro"/>
</dbReference>
<dbReference type="AlphaFoldDB" id="A0A9J6RAN5"/>
<evidence type="ECO:0000256" key="8">
    <source>
        <dbReference type="SAM" id="SignalP"/>
    </source>
</evidence>
<organism evidence="11 12">
    <name type="scientific">Natronobacillus azotifigens</name>
    <dbReference type="NCBI Taxonomy" id="472978"/>
    <lineage>
        <taxon>Bacteria</taxon>
        <taxon>Bacillati</taxon>
        <taxon>Bacillota</taxon>
        <taxon>Bacilli</taxon>
        <taxon>Bacillales</taxon>
        <taxon>Bacillaceae</taxon>
        <taxon>Natronobacillus</taxon>
    </lineage>
</organism>
<feature type="domain" description="Spore germination GerAC-like C-terminal" evidence="9">
    <location>
        <begin position="228"/>
        <end position="395"/>
    </location>
</feature>
<evidence type="ECO:0000259" key="9">
    <source>
        <dbReference type="Pfam" id="PF05504"/>
    </source>
</evidence>
<evidence type="ECO:0000259" key="10">
    <source>
        <dbReference type="Pfam" id="PF25198"/>
    </source>
</evidence>
<gene>
    <name evidence="11" type="ORF">OWO01_05815</name>
</gene>
<evidence type="ECO:0000256" key="3">
    <source>
        <dbReference type="ARBA" id="ARBA00022544"/>
    </source>
</evidence>